<evidence type="ECO:0000313" key="2">
    <source>
        <dbReference type="EMBL" id="MCG7321420.1"/>
    </source>
</evidence>
<feature type="transmembrane region" description="Helical" evidence="1">
    <location>
        <begin position="51"/>
        <end position="72"/>
    </location>
</feature>
<sequence length="81" mass="8834">MDFVIVLAILTLVAGYGAARPNDLWFQHYAGRFARARAARAGEPEHARRRLTYLVVAAICGVLLAVSAWALWQSGQPTPPS</sequence>
<organism evidence="2 3">
    <name type="scientific">Arsenicicoccus bolidensis</name>
    <dbReference type="NCBI Taxonomy" id="229480"/>
    <lineage>
        <taxon>Bacteria</taxon>
        <taxon>Bacillati</taxon>
        <taxon>Actinomycetota</taxon>
        <taxon>Actinomycetes</taxon>
        <taxon>Micrococcales</taxon>
        <taxon>Intrasporangiaceae</taxon>
        <taxon>Arsenicicoccus</taxon>
    </lineage>
</organism>
<protein>
    <recommendedName>
        <fullName evidence="4">Cobalamin biosynthesis protein</fullName>
    </recommendedName>
</protein>
<keyword evidence="1" id="KW-1133">Transmembrane helix</keyword>
<proteinExistence type="predicted"/>
<keyword evidence="1" id="KW-0472">Membrane</keyword>
<dbReference type="EMBL" id="JAKRCV010000012">
    <property type="protein sequence ID" value="MCG7321420.1"/>
    <property type="molecule type" value="Genomic_DNA"/>
</dbReference>
<comment type="caution">
    <text evidence="2">The sequence shown here is derived from an EMBL/GenBank/DDBJ whole genome shotgun (WGS) entry which is preliminary data.</text>
</comment>
<dbReference type="Proteomes" id="UP001521931">
    <property type="component" value="Unassembled WGS sequence"/>
</dbReference>
<keyword evidence="1" id="KW-0812">Transmembrane</keyword>
<dbReference type="RefSeq" id="WP_239263072.1">
    <property type="nucleotide sequence ID" value="NZ_JAKRCV010000012.1"/>
</dbReference>
<gene>
    <name evidence="2" type="ORF">MHL29_05855</name>
</gene>
<keyword evidence="3" id="KW-1185">Reference proteome</keyword>
<accession>A0ABS9Q0L2</accession>
<name>A0ABS9Q0L2_9MICO</name>
<evidence type="ECO:0000313" key="3">
    <source>
        <dbReference type="Proteomes" id="UP001521931"/>
    </source>
</evidence>
<evidence type="ECO:0008006" key="4">
    <source>
        <dbReference type="Google" id="ProtNLM"/>
    </source>
</evidence>
<reference evidence="2 3" key="1">
    <citation type="submission" date="2022-02" db="EMBL/GenBank/DDBJ databases">
        <title>Uncovering new skin microbiome diversity through culturing and metagenomics.</title>
        <authorList>
            <person name="Conlan S."/>
            <person name="Deming C."/>
            <person name="Nisc Comparative Sequencing Program N."/>
            <person name="Segre J.A."/>
        </authorList>
    </citation>
    <scope>NUCLEOTIDE SEQUENCE [LARGE SCALE GENOMIC DNA]</scope>
    <source>
        <strain evidence="2 3">ACRQZ</strain>
    </source>
</reference>
<evidence type="ECO:0000256" key="1">
    <source>
        <dbReference type="SAM" id="Phobius"/>
    </source>
</evidence>